<proteinExistence type="predicted"/>
<dbReference type="EMBL" id="GBRH01189373">
    <property type="protein sequence ID" value="JAE08523.1"/>
    <property type="molecule type" value="Transcribed_RNA"/>
</dbReference>
<organism evidence="2">
    <name type="scientific">Arundo donax</name>
    <name type="common">Giant reed</name>
    <name type="synonym">Donax arundinaceus</name>
    <dbReference type="NCBI Taxonomy" id="35708"/>
    <lineage>
        <taxon>Eukaryota</taxon>
        <taxon>Viridiplantae</taxon>
        <taxon>Streptophyta</taxon>
        <taxon>Embryophyta</taxon>
        <taxon>Tracheophyta</taxon>
        <taxon>Spermatophyta</taxon>
        <taxon>Magnoliopsida</taxon>
        <taxon>Liliopsida</taxon>
        <taxon>Poales</taxon>
        <taxon>Poaceae</taxon>
        <taxon>PACMAD clade</taxon>
        <taxon>Arundinoideae</taxon>
        <taxon>Arundineae</taxon>
        <taxon>Arundo</taxon>
    </lineage>
</organism>
<keyword evidence="1" id="KW-1133">Transmembrane helix</keyword>
<name>A0A0A9FJS5_ARUDO</name>
<protein>
    <submittedName>
        <fullName evidence="2">Uncharacterized protein</fullName>
    </submittedName>
</protein>
<reference evidence="2" key="1">
    <citation type="submission" date="2014-09" db="EMBL/GenBank/DDBJ databases">
        <authorList>
            <person name="Magalhaes I.L.F."/>
            <person name="Oliveira U."/>
            <person name="Santos F.R."/>
            <person name="Vidigal T.H.D.A."/>
            <person name="Brescovit A.D."/>
            <person name="Santos A.J."/>
        </authorList>
    </citation>
    <scope>NUCLEOTIDE SEQUENCE</scope>
    <source>
        <tissue evidence="2">Shoot tissue taken approximately 20 cm above the soil surface</tissue>
    </source>
</reference>
<keyword evidence="1" id="KW-0472">Membrane</keyword>
<evidence type="ECO:0000256" key="1">
    <source>
        <dbReference type="SAM" id="Phobius"/>
    </source>
</evidence>
<sequence>MTHLKQRRIGKSSKQDVSTLSLKEQNKLYSHSPICCIHRLPGLVCVHLFATTNVLMCSIVLFV</sequence>
<keyword evidence="1" id="KW-0812">Transmembrane</keyword>
<feature type="transmembrane region" description="Helical" evidence="1">
    <location>
        <begin position="40"/>
        <end position="62"/>
    </location>
</feature>
<dbReference type="AlphaFoldDB" id="A0A0A9FJS5"/>
<evidence type="ECO:0000313" key="2">
    <source>
        <dbReference type="EMBL" id="JAE08523.1"/>
    </source>
</evidence>
<reference evidence="2" key="2">
    <citation type="journal article" date="2015" name="Data Brief">
        <title>Shoot transcriptome of the giant reed, Arundo donax.</title>
        <authorList>
            <person name="Barrero R.A."/>
            <person name="Guerrero F.D."/>
            <person name="Moolhuijzen P."/>
            <person name="Goolsby J.A."/>
            <person name="Tidwell J."/>
            <person name="Bellgard S.E."/>
            <person name="Bellgard M.I."/>
        </authorList>
    </citation>
    <scope>NUCLEOTIDE SEQUENCE</scope>
    <source>
        <tissue evidence="2">Shoot tissue taken approximately 20 cm above the soil surface</tissue>
    </source>
</reference>
<accession>A0A0A9FJS5</accession>